<keyword evidence="1" id="KW-0472">Membrane</keyword>
<dbReference type="RefSeq" id="WP_165121468.1">
    <property type="nucleotide sequence ID" value="NZ_JAAKZG010000025.1"/>
</dbReference>
<feature type="transmembrane region" description="Helical" evidence="1">
    <location>
        <begin position="73"/>
        <end position="96"/>
    </location>
</feature>
<evidence type="ECO:0000256" key="1">
    <source>
        <dbReference type="SAM" id="Phobius"/>
    </source>
</evidence>
<name>A0A7C9RF31_9HYPH</name>
<keyword evidence="1" id="KW-1133">Transmembrane helix</keyword>
<evidence type="ECO:0000313" key="3">
    <source>
        <dbReference type="Proteomes" id="UP000481252"/>
    </source>
</evidence>
<dbReference type="EMBL" id="JAAKZG010000025">
    <property type="protein sequence ID" value="NGN45093.1"/>
    <property type="molecule type" value="Genomic_DNA"/>
</dbReference>
<proteinExistence type="predicted"/>
<reference evidence="2 3" key="1">
    <citation type="submission" date="2020-02" db="EMBL/GenBank/DDBJ databases">
        <title>Genome sequence of the type strain CGMCC 1.15528 of Mesorhizobium zhangyense.</title>
        <authorList>
            <person name="Gao J."/>
            <person name="Sun J."/>
        </authorList>
    </citation>
    <scope>NUCLEOTIDE SEQUENCE [LARGE SCALE GENOMIC DNA]</scope>
    <source>
        <strain evidence="2 3">CGMCC 1.15528</strain>
    </source>
</reference>
<feature type="transmembrane region" description="Helical" evidence="1">
    <location>
        <begin position="26"/>
        <end position="53"/>
    </location>
</feature>
<keyword evidence="1" id="KW-0812">Transmembrane</keyword>
<protein>
    <submittedName>
        <fullName evidence="2">Transporter</fullName>
    </submittedName>
</protein>
<accession>A0A7C9RF31</accession>
<feature type="transmembrane region" description="Helical" evidence="1">
    <location>
        <begin position="171"/>
        <end position="196"/>
    </location>
</feature>
<organism evidence="2 3">
    <name type="scientific">Mesorhizobium zhangyense</name>
    <dbReference type="NCBI Taxonomy" id="1776730"/>
    <lineage>
        <taxon>Bacteria</taxon>
        <taxon>Pseudomonadati</taxon>
        <taxon>Pseudomonadota</taxon>
        <taxon>Alphaproteobacteria</taxon>
        <taxon>Hyphomicrobiales</taxon>
        <taxon>Phyllobacteriaceae</taxon>
        <taxon>Mesorhizobium</taxon>
    </lineage>
</organism>
<keyword evidence="3" id="KW-1185">Reference proteome</keyword>
<feature type="transmembrane region" description="Helical" evidence="1">
    <location>
        <begin position="108"/>
        <end position="128"/>
    </location>
</feature>
<evidence type="ECO:0000313" key="2">
    <source>
        <dbReference type="EMBL" id="NGN45093.1"/>
    </source>
</evidence>
<sequence>MPPGDDIQRYLAGAWRLMMGKRDGVALLDLSADGFWNSFFAIVIALPPLFVGWAGTASELGADPMASSSRFSFFLRLAAVDLGAWVLPLVALAFIAPMAGIRDRFVHYVVATNWASVILSWLVLPAALLRLFTVSDSQPVVAASFAVFALSMVLTWRLTNAIIAKGPAVGSAVFAGMFVASVVVLIALQSLLGISFPQ</sequence>
<dbReference type="AlphaFoldDB" id="A0A7C9RF31"/>
<feature type="transmembrane region" description="Helical" evidence="1">
    <location>
        <begin position="140"/>
        <end position="159"/>
    </location>
</feature>
<comment type="caution">
    <text evidence="2">The sequence shown here is derived from an EMBL/GenBank/DDBJ whole genome shotgun (WGS) entry which is preliminary data.</text>
</comment>
<gene>
    <name evidence="2" type="ORF">G6N74_28975</name>
</gene>
<dbReference type="Proteomes" id="UP000481252">
    <property type="component" value="Unassembled WGS sequence"/>
</dbReference>